<evidence type="ECO:0000313" key="2">
    <source>
        <dbReference type="EMBL" id="MCI5756527.1"/>
    </source>
</evidence>
<proteinExistence type="predicted"/>
<accession>A0AAE3K0Z0</accession>
<organism evidence="2 3">
    <name type="scientific">Candidatus Colimorpha enterica</name>
    <dbReference type="NCBI Taxonomy" id="3083063"/>
    <lineage>
        <taxon>Bacteria</taxon>
        <taxon>Pseudomonadati</taxon>
        <taxon>Bacteroidota</taxon>
        <taxon>Bacteroidia</taxon>
        <taxon>Bacteroidales</taxon>
        <taxon>Candidatus Colimorpha</taxon>
    </lineage>
</organism>
<protein>
    <submittedName>
        <fullName evidence="2">Uncharacterized protein</fullName>
    </submittedName>
</protein>
<reference evidence="2 3" key="1">
    <citation type="submission" date="2022-03" db="EMBL/GenBank/DDBJ databases">
        <title>Metagenome-assembled genomes from swine fecal metagenomes.</title>
        <authorList>
            <person name="Holman D.B."/>
            <person name="Kommadath A."/>
        </authorList>
    </citation>
    <scope>NUCLEOTIDE SEQUENCE [LARGE SCALE GENOMIC DNA]</scope>
    <source>
        <strain evidence="2">SUG147</strain>
    </source>
</reference>
<dbReference type="AlphaFoldDB" id="A0AAE3K0Z0"/>
<sequence length="242" mass="25429">MKKIRTGKIFAVVSAIMLLVSAFAVTSSAAAPKDGQLYPMFLLGDKQAQYTFWYTGAASGTDPLKGAAVVESLAEGNKVTYENDNTINLIIDKSGDKISRGAVAFTAPADGEYSVEFSAGLWWEGAATSYAIEVYVDGKLVEGSHKEFNGGSWGSYSFTGIRARAGKVICIVPCAANEGGALSDISQPLKLTNYKLNFVKSVTFEPDTPTPPTPDTSDGIIAAAVTLALCGAAVAIAKKVHR</sequence>
<feature type="chain" id="PRO_5041957982" evidence="1">
    <location>
        <begin position="30"/>
        <end position="242"/>
    </location>
</feature>
<gene>
    <name evidence="2" type="ORF">MR241_09580</name>
</gene>
<name>A0AAE3K0Z0_9BACT</name>
<keyword evidence="1" id="KW-0732">Signal</keyword>
<dbReference type="Proteomes" id="UP001139365">
    <property type="component" value="Unassembled WGS sequence"/>
</dbReference>
<evidence type="ECO:0000313" key="3">
    <source>
        <dbReference type="Proteomes" id="UP001139365"/>
    </source>
</evidence>
<comment type="caution">
    <text evidence="2">The sequence shown here is derived from an EMBL/GenBank/DDBJ whole genome shotgun (WGS) entry which is preliminary data.</text>
</comment>
<evidence type="ECO:0000256" key="1">
    <source>
        <dbReference type="SAM" id="SignalP"/>
    </source>
</evidence>
<feature type="signal peptide" evidence="1">
    <location>
        <begin position="1"/>
        <end position="29"/>
    </location>
</feature>
<dbReference type="EMBL" id="JALEMU010000161">
    <property type="protein sequence ID" value="MCI5756527.1"/>
    <property type="molecule type" value="Genomic_DNA"/>
</dbReference>